<evidence type="ECO:0000256" key="4">
    <source>
        <dbReference type="ARBA" id="ARBA00012438"/>
    </source>
</evidence>
<dbReference type="GO" id="GO:0005509">
    <property type="term" value="F:calcium ion binding"/>
    <property type="evidence" value="ECO:0007669"/>
    <property type="project" value="UniProtKB-ARBA"/>
</dbReference>
<evidence type="ECO:0000256" key="6">
    <source>
        <dbReference type="ARBA" id="ARBA00022679"/>
    </source>
</evidence>
<dbReference type="CDD" id="cd00075">
    <property type="entry name" value="HATPase"/>
    <property type="match status" value="1"/>
</dbReference>
<dbReference type="SUPFAM" id="SSF55874">
    <property type="entry name" value="ATPase domain of HSP90 chaperone/DNA topoisomerase II/histidine kinase"/>
    <property type="match status" value="1"/>
</dbReference>
<dbReference type="InterPro" id="IPR036890">
    <property type="entry name" value="HATPase_C_sf"/>
</dbReference>
<keyword evidence="5" id="KW-0597">Phosphoprotein</keyword>
<dbReference type="EC" id="2.7.13.3" evidence="4"/>
<comment type="caution">
    <text evidence="15">The sequence shown here is derived from an EMBL/GenBank/DDBJ whole genome shotgun (WGS) entry which is preliminary data.</text>
</comment>
<dbReference type="SMART" id="SM00388">
    <property type="entry name" value="HisKA"/>
    <property type="match status" value="1"/>
</dbReference>
<dbReference type="GO" id="GO:0000155">
    <property type="term" value="F:phosphorelay sensor kinase activity"/>
    <property type="evidence" value="ECO:0007669"/>
    <property type="project" value="InterPro"/>
</dbReference>
<keyword evidence="10" id="KW-0902">Two-component regulatory system</keyword>
<evidence type="ECO:0000256" key="5">
    <source>
        <dbReference type="ARBA" id="ARBA00022553"/>
    </source>
</evidence>
<feature type="domain" description="Histidine kinase" evidence="13">
    <location>
        <begin position="258"/>
        <end position="472"/>
    </location>
</feature>
<organism evidence="15 16">
    <name type="scientific">Marihabitans asiaticum</name>
    <dbReference type="NCBI Taxonomy" id="415218"/>
    <lineage>
        <taxon>Bacteria</taxon>
        <taxon>Bacillati</taxon>
        <taxon>Actinomycetota</taxon>
        <taxon>Actinomycetes</taxon>
        <taxon>Micrococcales</taxon>
        <taxon>Intrasporangiaceae</taxon>
        <taxon>Marihabitans</taxon>
    </lineage>
</organism>
<dbReference type="PANTHER" id="PTHR45436:SF5">
    <property type="entry name" value="SENSOR HISTIDINE KINASE TRCS"/>
    <property type="match status" value="1"/>
</dbReference>
<dbReference type="InterPro" id="IPR050428">
    <property type="entry name" value="TCS_sensor_his_kinase"/>
</dbReference>
<keyword evidence="8 15" id="KW-0418">Kinase</keyword>
<evidence type="ECO:0000256" key="2">
    <source>
        <dbReference type="ARBA" id="ARBA00001968"/>
    </source>
</evidence>
<dbReference type="InterPro" id="IPR005467">
    <property type="entry name" value="His_kinase_dom"/>
</dbReference>
<comment type="subcellular location">
    <subcellularLocation>
        <location evidence="3">Cell membrane</location>
    </subcellularLocation>
</comment>
<accession>A0A560WDU6</accession>
<evidence type="ECO:0000256" key="9">
    <source>
        <dbReference type="ARBA" id="ARBA00022989"/>
    </source>
</evidence>
<feature type="domain" description="HAMP" evidence="14">
    <location>
        <begin position="181"/>
        <end position="243"/>
    </location>
</feature>
<dbReference type="AlphaFoldDB" id="A0A560WDU6"/>
<dbReference type="PROSITE" id="PS50109">
    <property type="entry name" value="HIS_KIN"/>
    <property type="match status" value="1"/>
</dbReference>
<name>A0A560WDU6_9MICO</name>
<dbReference type="InterPro" id="IPR036097">
    <property type="entry name" value="HisK_dim/P_sf"/>
</dbReference>
<dbReference type="Pfam" id="PF02518">
    <property type="entry name" value="HATPase_c"/>
    <property type="match status" value="1"/>
</dbReference>
<evidence type="ECO:0000256" key="7">
    <source>
        <dbReference type="ARBA" id="ARBA00022692"/>
    </source>
</evidence>
<dbReference type="Pfam" id="PF00512">
    <property type="entry name" value="HisKA"/>
    <property type="match status" value="1"/>
</dbReference>
<dbReference type="Gene3D" id="1.10.287.130">
    <property type="match status" value="1"/>
</dbReference>
<dbReference type="Gene3D" id="3.30.565.10">
    <property type="entry name" value="Histidine kinase-like ATPase, C-terminal domain"/>
    <property type="match status" value="1"/>
</dbReference>
<dbReference type="PANTHER" id="PTHR45436">
    <property type="entry name" value="SENSOR HISTIDINE KINASE YKOH"/>
    <property type="match status" value="1"/>
</dbReference>
<dbReference type="InterPro" id="IPR003594">
    <property type="entry name" value="HATPase_dom"/>
</dbReference>
<dbReference type="PRINTS" id="PR00344">
    <property type="entry name" value="BCTRLSENSOR"/>
</dbReference>
<reference evidence="15 16" key="1">
    <citation type="submission" date="2019-06" db="EMBL/GenBank/DDBJ databases">
        <title>Sequencing the genomes of 1000 actinobacteria strains.</title>
        <authorList>
            <person name="Klenk H.-P."/>
        </authorList>
    </citation>
    <scope>NUCLEOTIDE SEQUENCE [LARGE SCALE GENOMIC DNA]</scope>
    <source>
        <strain evidence="15 16">DSM 18935</strain>
    </source>
</reference>
<dbReference type="InterPro" id="IPR003661">
    <property type="entry name" value="HisK_dim/P_dom"/>
</dbReference>
<keyword evidence="9 12" id="KW-1133">Transmembrane helix</keyword>
<gene>
    <name evidence="15" type="ORF">FB557_1387</name>
</gene>
<evidence type="ECO:0000256" key="1">
    <source>
        <dbReference type="ARBA" id="ARBA00000085"/>
    </source>
</evidence>
<evidence type="ECO:0000259" key="13">
    <source>
        <dbReference type="PROSITE" id="PS50109"/>
    </source>
</evidence>
<dbReference type="PROSITE" id="PS50885">
    <property type="entry name" value="HAMP"/>
    <property type="match status" value="1"/>
</dbReference>
<dbReference type="Gene3D" id="6.10.340.10">
    <property type="match status" value="1"/>
</dbReference>
<keyword evidence="6" id="KW-0808">Transferase</keyword>
<evidence type="ECO:0000256" key="12">
    <source>
        <dbReference type="SAM" id="Phobius"/>
    </source>
</evidence>
<comment type="catalytic activity">
    <reaction evidence="1">
        <text>ATP + protein L-histidine = ADP + protein N-phospho-L-histidine.</text>
        <dbReference type="EC" id="2.7.13.3"/>
    </reaction>
</comment>
<dbReference type="EMBL" id="VIUW01000002">
    <property type="protein sequence ID" value="TWD15853.1"/>
    <property type="molecule type" value="Genomic_DNA"/>
</dbReference>
<dbReference type="OrthoDB" id="9786919at2"/>
<evidence type="ECO:0000256" key="3">
    <source>
        <dbReference type="ARBA" id="ARBA00004236"/>
    </source>
</evidence>
<evidence type="ECO:0000256" key="10">
    <source>
        <dbReference type="ARBA" id="ARBA00023012"/>
    </source>
</evidence>
<dbReference type="FunFam" id="3.30.565.10:FF:000006">
    <property type="entry name" value="Sensor histidine kinase WalK"/>
    <property type="match status" value="1"/>
</dbReference>
<protein>
    <recommendedName>
        <fullName evidence="4">histidine kinase</fullName>
        <ecNumber evidence="4">2.7.13.3</ecNumber>
    </recommendedName>
</protein>
<keyword evidence="7 12" id="KW-0812">Transmembrane</keyword>
<keyword evidence="16" id="KW-1185">Reference proteome</keyword>
<sequence length="473" mass="50768">MNPRGWSLTTALIASVVALFAVVTLLTGAATVLVMRQQLVQQIDEEITRSAAPVADADGPAWQNPCSPERRGPADSALVACFADGLAAGYVADRGELRSLTPDQLDALESVDTRRRPTTVDVEGVGDHRVVSVRSENGTQVVIGESLDRATNATRALLTILAATSIAGLAATGFIGSWLIRRGLLPLRRVAATAERVSHQRLDAGEVALAERVPEQDTDPRTEVGQVGLAINSMLDNVAGALQARQRSESRVRRFVADASHELRTPLASIRGYAELSRREREPVPESVRHGLTRIESESLRMQGLVEDLLLLARLDDGRPLQREPVDLTMLAVTAVGDLQAASPDHHWRLDLPDEPVEVVGDADRLRQVLVNLLGNARRHTPEGTTVTTALRADSDQVTLTVADDGPGIPAQLQPEAFERFTRGDDSRNRAGGSTGLGLSIVRSVTEAHGGSVELRSEPGSTVFTVRLPAPRP</sequence>
<evidence type="ECO:0000313" key="16">
    <source>
        <dbReference type="Proteomes" id="UP000315628"/>
    </source>
</evidence>
<dbReference type="Pfam" id="PF00672">
    <property type="entry name" value="HAMP"/>
    <property type="match status" value="1"/>
</dbReference>
<dbReference type="InterPro" id="IPR004358">
    <property type="entry name" value="Sig_transdc_His_kin-like_C"/>
</dbReference>
<dbReference type="InterPro" id="IPR003660">
    <property type="entry name" value="HAMP_dom"/>
</dbReference>
<dbReference type="FunFam" id="1.10.287.130:FF:000001">
    <property type="entry name" value="Two-component sensor histidine kinase"/>
    <property type="match status" value="1"/>
</dbReference>
<dbReference type="SMART" id="SM00387">
    <property type="entry name" value="HATPase_c"/>
    <property type="match status" value="1"/>
</dbReference>
<evidence type="ECO:0000313" key="15">
    <source>
        <dbReference type="EMBL" id="TWD15853.1"/>
    </source>
</evidence>
<feature type="transmembrane region" description="Helical" evidence="12">
    <location>
        <begin position="12"/>
        <end position="34"/>
    </location>
</feature>
<evidence type="ECO:0000256" key="8">
    <source>
        <dbReference type="ARBA" id="ARBA00022777"/>
    </source>
</evidence>
<dbReference type="SUPFAM" id="SSF47384">
    <property type="entry name" value="Homodimeric domain of signal transducing histidine kinase"/>
    <property type="match status" value="1"/>
</dbReference>
<dbReference type="CDD" id="cd06225">
    <property type="entry name" value="HAMP"/>
    <property type="match status" value="1"/>
</dbReference>
<dbReference type="Proteomes" id="UP000315628">
    <property type="component" value="Unassembled WGS sequence"/>
</dbReference>
<dbReference type="RefSeq" id="WP_144856859.1">
    <property type="nucleotide sequence ID" value="NZ_BAAAYT010000001.1"/>
</dbReference>
<dbReference type="CDD" id="cd00082">
    <property type="entry name" value="HisKA"/>
    <property type="match status" value="1"/>
</dbReference>
<evidence type="ECO:0000259" key="14">
    <source>
        <dbReference type="PROSITE" id="PS50885"/>
    </source>
</evidence>
<feature type="transmembrane region" description="Helical" evidence="12">
    <location>
        <begin position="156"/>
        <end position="180"/>
    </location>
</feature>
<comment type="cofactor">
    <cofactor evidence="2">
        <name>a divalent metal cation</name>
        <dbReference type="ChEBI" id="CHEBI:60240"/>
    </cofactor>
</comment>
<proteinExistence type="predicted"/>
<dbReference type="SMART" id="SM00304">
    <property type="entry name" value="HAMP"/>
    <property type="match status" value="1"/>
</dbReference>
<keyword evidence="11 12" id="KW-0472">Membrane</keyword>
<evidence type="ECO:0000256" key="11">
    <source>
        <dbReference type="ARBA" id="ARBA00023136"/>
    </source>
</evidence>
<dbReference type="GO" id="GO:0005886">
    <property type="term" value="C:plasma membrane"/>
    <property type="evidence" value="ECO:0007669"/>
    <property type="project" value="UniProtKB-SubCell"/>
</dbReference>